<name>A0ABW2SQS3_9ACTN</name>
<organism evidence="3 4">
    <name type="scientific">Streptosporangium amethystogenes subsp. fukuiense</name>
    <dbReference type="NCBI Taxonomy" id="698418"/>
    <lineage>
        <taxon>Bacteria</taxon>
        <taxon>Bacillati</taxon>
        <taxon>Actinomycetota</taxon>
        <taxon>Actinomycetes</taxon>
        <taxon>Streptosporangiales</taxon>
        <taxon>Streptosporangiaceae</taxon>
        <taxon>Streptosporangium</taxon>
    </lineage>
</organism>
<proteinExistence type="predicted"/>
<dbReference type="InterPro" id="IPR045851">
    <property type="entry name" value="AMP-bd_C_sf"/>
</dbReference>
<evidence type="ECO:0000313" key="4">
    <source>
        <dbReference type="Proteomes" id="UP001596514"/>
    </source>
</evidence>
<feature type="domain" description="AMP-dependent synthetase/ligase" evidence="1">
    <location>
        <begin position="13"/>
        <end position="352"/>
    </location>
</feature>
<evidence type="ECO:0000259" key="1">
    <source>
        <dbReference type="Pfam" id="PF00501"/>
    </source>
</evidence>
<reference evidence="4" key="1">
    <citation type="journal article" date="2019" name="Int. J. Syst. Evol. Microbiol.">
        <title>The Global Catalogue of Microorganisms (GCM) 10K type strain sequencing project: providing services to taxonomists for standard genome sequencing and annotation.</title>
        <authorList>
            <consortium name="The Broad Institute Genomics Platform"/>
            <consortium name="The Broad Institute Genome Sequencing Center for Infectious Disease"/>
            <person name="Wu L."/>
            <person name="Ma J."/>
        </authorList>
    </citation>
    <scope>NUCLEOTIDE SEQUENCE [LARGE SCALE GENOMIC DNA]</scope>
    <source>
        <strain evidence="4">JCM 10083</strain>
    </source>
</reference>
<feature type="domain" description="AMP-binding enzyme C-terminal" evidence="2">
    <location>
        <begin position="402"/>
        <end position="476"/>
    </location>
</feature>
<protein>
    <submittedName>
        <fullName evidence="3">Class I adenylate-forming enzyme family protein</fullName>
    </submittedName>
</protein>
<dbReference type="EMBL" id="JBHTEE010000001">
    <property type="protein sequence ID" value="MFC7598619.1"/>
    <property type="molecule type" value="Genomic_DNA"/>
</dbReference>
<accession>A0ABW2SQS3</accession>
<dbReference type="InterPro" id="IPR025110">
    <property type="entry name" value="AMP-bd_C"/>
</dbReference>
<dbReference type="InterPro" id="IPR020845">
    <property type="entry name" value="AMP-binding_CS"/>
</dbReference>
<dbReference type="Pfam" id="PF13193">
    <property type="entry name" value="AMP-binding_C"/>
    <property type="match status" value="1"/>
</dbReference>
<dbReference type="PROSITE" id="PS00455">
    <property type="entry name" value="AMP_BINDING"/>
    <property type="match status" value="1"/>
</dbReference>
<comment type="caution">
    <text evidence="3">The sequence shown here is derived from an EMBL/GenBank/DDBJ whole genome shotgun (WGS) entry which is preliminary data.</text>
</comment>
<dbReference type="PANTHER" id="PTHR43767:SF1">
    <property type="entry name" value="NONRIBOSOMAL PEPTIDE SYNTHASE PES1 (EUROFUNG)-RELATED"/>
    <property type="match status" value="1"/>
</dbReference>
<dbReference type="Proteomes" id="UP001596514">
    <property type="component" value="Unassembled WGS sequence"/>
</dbReference>
<dbReference type="InterPro" id="IPR000873">
    <property type="entry name" value="AMP-dep_synth/lig_dom"/>
</dbReference>
<keyword evidence="4" id="KW-1185">Reference proteome</keyword>
<dbReference type="Pfam" id="PF00501">
    <property type="entry name" value="AMP-binding"/>
    <property type="match status" value="1"/>
</dbReference>
<dbReference type="RefSeq" id="WP_343962118.1">
    <property type="nucleotide sequence ID" value="NZ_BAAAGK010000006.1"/>
</dbReference>
<dbReference type="SUPFAM" id="SSF56801">
    <property type="entry name" value="Acetyl-CoA synthetase-like"/>
    <property type="match status" value="1"/>
</dbReference>
<dbReference type="PANTHER" id="PTHR43767">
    <property type="entry name" value="LONG-CHAIN-FATTY-ACID--COA LIGASE"/>
    <property type="match status" value="1"/>
</dbReference>
<sequence>MSPGTVPQMLALRAEQDPGKEAVIVEGVASMTFGEWDRRSDDVAHGLLDRGVRQGDRIGLLFGSRDWVDFAVAYCAAQKAGAVAVPLSDRLAPAEVRHMLEHCSASGLLCGRDLTPPEGDRWSAAVADLEGGTAGPPGVRVEPGDLAQILYTSGTTGLPKGVGASHANLAFGCETRPNRRRFGHSRHLLHAFPIGTNAGQTMLMNALDARPAMLTLGRFTPGRLARLIESRRVGTVFVVPAMAIEFLNAGLHERHDMSSVLLLGSAASALPPAVAARLAGAFPNATIANYYTSTEAAPAQTIMIFDPSRPGALGRPAFGGALRITDAHGDPLPPGETGEVWMRSPTATRFYYRDEQAGAEAFRGGWVRMGDIGRLDTEGYLHLVDRESDVVKSGAFKVSTLQVEAALHEHEAVAEAAVLGVPHPVLGSVLAAAVVLRSAGTSGGDLRVFLMDRLAGHELPERVLVVDALPRNQSGKVVKRELRGLFEAAATGQTEGT</sequence>
<gene>
    <name evidence="3" type="ORF">ACFQVD_00710</name>
</gene>
<dbReference type="Gene3D" id="3.40.50.12780">
    <property type="entry name" value="N-terminal domain of ligase-like"/>
    <property type="match status" value="1"/>
</dbReference>
<dbReference type="Gene3D" id="3.30.300.30">
    <property type="match status" value="1"/>
</dbReference>
<evidence type="ECO:0000259" key="2">
    <source>
        <dbReference type="Pfam" id="PF13193"/>
    </source>
</evidence>
<dbReference type="InterPro" id="IPR042099">
    <property type="entry name" value="ANL_N_sf"/>
</dbReference>
<evidence type="ECO:0000313" key="3">
    <source>
        <dbReference type="EMBL" id="MFC7598619.1"/>
    </source>
</evidence>
<dbReference type="InterPro" id="IPR050237">
    <property type="entry name" value="ATP-dep_AMP-bd_enzyme"/>
</dbReference>